<protein>
    <submittedName>
        <fullName evidence="1">Uncharacterized protein</fullName>
    </submittedName>
</protein>
<reference evidence="1" key="2">
    <citation type="submission" date="2013-04" db="UniProtKB">
        <authorList>
            <consortium name="EnsemblPlants"/>
        </authorList>
    </citation>
    <scope>IDENTIFICATION</scope>
</reference>
<evidence type="ECO:0000313" key="1">
    <source>
        <dbReference type="EnsemblPlants" id="OB03G31860.1"/>
    </source>
</evidence>
<reference evidence="1" key="1">
    <citation type="journal article" date="2013" name="Nat. Commun.">
        <title>Whole-genome sequencing of Oryza brachyantha reveals mechanisms underlying Oryza genome evolution.</title>
        <authorList>
            <person name="Chen J."/>
            <person name="Huang Q."/>
            <person name="Gao D."/>
            <person name="Wang J."/>
            <person name="Lang Y."/>
            <person name="Liu T."/>
            <person name="Li B."/>
            <person name="Bai Z."/>
            <person name="Luis Goicoechea J."/>
            <person name="Liang C."/>
            <person name="Chen C."/>
            <person name="Zhang W."/>
            <person name="Sun S."/>
            <person name="Liao Y."/>
            <person name="Zhang X."/>
            <person name="Yang L."/>
            <person name="Song C."/>
            <person name="Wang M."/>
            <person name="Shi J."/>
            <person name="Liu G."/>
            <person name="Liu J."/>
            <person name="Zhou H."/>
            <person name="Zhou W."/>
            <person name="Yu Q."/>
            <person name="An N."/>
            <person name="Chen Y."/>
            <person name="Cai Q."/>
            <person name="Wang B."/>
            <person name="Liu B."/>
            <person name="Min J."/>
            <person name="Huang Y."/>
            <person name="Wu H."/>
            <person name="Li Z."/>
            <person name="Zhang Y."/>
            <person name="Yin Y."/>
            <person name="Song W."/>
            <person name="Jiang J."/>
            <person name="Jackson S.A."/>
            <person name="Wing R.A."/>
            <person name="Wang J."/>
            <person name="Chen M."/>
        </authorList>
    </citation>
    <scope>NUCLEOTIDE SEQUENCE [LARGE SCALE GENOMIC DNA]</scope>
    <source>
        <strain evidence="1">cv. IRGC 101232</strain>
    </source>
</reference>
<organism evidence="1">
    <name type="scientific">Oryza brachyantha</name>
    <name type="common">malo sina</name>
    <dbReference type="NCBI Taxonomy" id="4533"/>
    <lineage>
        <taxon>Eukaryota</taxon>
        <taxon>Viridiplantae</taxon>
        <taxon>Streptophyta</taxon>
        <taxon>Embryophyta</taxon>
        <taxon>Tracheophyta</taxon>
        <taxon>Spermatophyta</taxon>
        <taxon>Magnoliopsida</taxon>
        <taxon>Liliopsida</taxon>
        <taxon>Poales</taxon>
        <taxon>Poaceae</taxon>
        <taxon>BOP clade</taxon>
        <taxon>Oryzoideae</taxon>
        <taxon>Oryzeae</taxon>
        <taxon>Oryzinae</taxon>
        <taxon>Oryza</taxon>
    </lineage>
</organism>
<dbReference type="HOGENOM" id="CLU_2267911_0_0_1"/>
<accession>J3LQ60</accession>
<evidence type="ECO:0000313" key="2">
    <source>
        <dbReference type="Proteomes" id="UP000006038"/>
    </source>
</evidence>
<proteinExistence type="predicted"/>
<dbReference type="Proteomes" id="UP000006038">
    <property type="component" value="Chromosome 3"/>
</dbReference>
<dbReference type="Gramene" id="OB03G31860.1">
    <property type="protein sequence ID" value="OB03G31860.1"/>
    <property type="gene ID" value="OB03G31860"/>
</dbReference>
<dbReference type="AlphaFoldDB" id="J3LQ60"/>
<name>J3LQ60_ORYBR</name>
<dbReference type="EnsemblPlants" id="OB03G31860.1">
    <property type="protein sequence ID" value="OB03G31860.1"/>
    <property type="gene ID" value="OB03G31860"/>
</dbReference>
<keyword evidence="2" id="KW-1185">Reference proteome</keyword>
<sequence>MVTSCGDKRRRSRTFIGAAQQFLPRKSLVKRLVSFFYSRVCSSGFLRCNLPGLSSLFALPWTPGVGAVSPVTDARSSRQRRGDIVLWDSVNPTRLTISLRQSL</sequence>